<evidence type="ECO:0000313" key="1">
    <source>
        <dbReference type="EMBL" id="MBC8580173.1"/>
    </source>
</evidence>
<dbReference type="InterPro" id="IPR012340">
    <property type="entry name" value="NA-bd_OB-fold"/>
</dbReference>
<organism evidence="1 2">
    <name type="scientific">Zhenhengia yiwuensis</name>
    <dbReference type="NCBI Taxonomy" id="2763666"/>
    <lineage>
        <taxon>Bacteria</taxon>
        <taxon>Bacillati</taxon>
        <taxon>Bacillota</taxon>
        <taxon>Clostridia</taxon>
        <taxon>Lachnospirales</taxon>
        <taxon>Lachnospiraceae</taxon>
        <taxon>Zhenhengia</taxon>
    </lineage>
</organism>
<dbReference type="SUPFAM" id="SSF50249">
    <property type="entry name" value="Nucleic acid-binding proteins"/>
    <property type="match status" value="1"/>
</dbReference>
<reference evidence="1" key="1">
    <citation type="submission" date="2020-08" db="EMBL/GenBank/DDBJ databases">
        <title>Genome public.</title>
        <authorList>
            <person name="Liu C."/>
            <person name="Sun Q."/>
        </authorList>
    </citation>
    <scope>NUCLEOTIDE SEQUENCE</scope>
    <source>
        <strain evidence="1">NSJ-12</strain>
    </source>
</reference>
<comment type="caution">
    <text evidence="1">The sequence shown here is derived from an EMBL/GenBank/DDBJ whole genome shotgun (WGS) entry which is preliminary data.</text>
</comment>
<dbReference type="AlphaFoldDB" id="A0A926ELD5"/>
<gene>
    <name evidence="1" type="ORF">H8718_11625</name>
</gene>
<protein>
    <submittedName>
        <fullName evidence="1">DUF2815 family protein</fullName>
    </submittedName>
</protein>
<dbReference type="Pfam" id="PF10991">
    <property type="entry name" value="Enc34_ssDNA-bd"/>
    <property type="match status" value="1"/>
</dbReference>
<accession>A0A926ELD5</accession>
<name>A0A926ELD5_9FIRM</name>
<proteinExistence type="predicted"/>
<dbReference type="EMBL" id="JACRSY010000017">
    <property type="protein sequence ID" value="MBC8580173.1"/>
    <property type="molecule type" value="Genomic_DNA"/>
</dbReference>
<sequence length="181" mass="19846">MARKGNQVTTGKIRMSYVVLDKPRAVVEGQEPKFSMSILIPKTDKKTLGEIKAVLEEVKQAAVKDKWGGKMPSNLRTPLKDGDEERPDDAVYAGHYFINATAKTRPLVLDYDKQEVMDLSEVYSGCYGKAVINFYAYAAPGNKGIACGLLGVQKLYDGEPLGGGRITASAFDDDDEDDFLD</sequence>
<evidence type="ECO:0000313" key="2">
    <source>
        <dbReference type="Proteomes" id="UP000655830"/>
    </source>
</evidence>
<dbReference type="InterPro" id="IPR022595">
    <property type="entry name" value="Enc34_ssDNA-bd"/>
</dbReference>
<dbReference type="Gene3D" id="2.40.50.140">
    <property type="entry name" value="Nucleic acid-binding proteins"/>
    <property type="match status" value="1"/>
</dbReference>
<dbReference type="RefSeq" id="WP_249333041.1">
    <property type="nucleotide sequence ID" value="NZ_JACRSY010000017.1"/>
</dbReference>
<dbReference type="Proteomes" id="UP000655830">
    <property type="component" value="Unassembled WGS sequence"/>
</dbReference>
<keyword evidence="2" id="KW-1185">Reference proteome</keyword>